<protein>
    <submittedName>
        <fullName evidence="1">Uncharacterized protein</fullName>
    </submittedName>
</protein>
<proteinExistence type="predicted"/>
<evidence type="ECO:0000313" key="1">
    <source>
        <dbReference type="EMBL" id="KKL73495.1"/>
    </source>
</evidence>
<reference evidence="1" key="1">
    <citation type="journal article" date="2015" name="Nature">
        <title>Complex archaea that bridge the gap between prokaryotes and eukaryotes.</title>
        <authorList>
            <person name="Spang A."/>
            <person name="Saw J.H."/>
            <person name="Jorgensen S.L."/>
            <person name="Zaremba-Niedzwiedzka K."/>
            <person name="Martijn J."/>
            <person name="Lind A.E."/>
            <person name="van Eijk R."/>
            <person name="Schleper C."/>
            <person name="Guy L."/>
            <person name="Ettema T.J."/>
        </authorList>
    </citation>
    <scope>NUCLEOTIDE SEQUENCE</scope>
</reference>
<accession>A0A0F9GVS9</accession>
<feature type="non-terminal residue" evidence="1">
    <location>
        <position position="1"/>
    </location>
</feature>
<name>A0A0F9GVS9_9ZZZZ</name>
<dbReference type="AlphaFoldDB" id="A0A0F9GVS9"/>
<organism evidence="1">
    <name type="scientific">marine sediment metagenome</name>
    <dbReference type="NCBI Taxonomy" id="412755"/>
    <lineage>
        <taxon>unclassified sequences</taxon>
        <taxon>metagenomes</taxon>
        <taxon>ecological metagenomes</taxon>
    </lineage>
</organism>
<comment type="caution">
    <text evidence="1">The sequence shown here is derived from an EMBL/GenBank/DDBJ whole genome shotgun (WGS) entry which is preliminary data.</text>
</comment>
<dbReference type="EMBL" id="LAZR01024942">
    <property type="protein sequence ID" value="KKL73495.1"/>
    <property type="molecule type" value="Genomic_DNA"/>
</dbReference>
<gene>
    <name evidence="1" type="ORF">LCGC14_2074350</name>
</gene>
<sequence>HYVVEVNRISHNQDPDEMLGRAHMPEDGSLLEQLSCSIELHFSLKNLYIPLDD</sequence>